<protein>
    <submittedName>
        <fullName evidence="2">Uncharacterized protein</fullName>
    </submittedName>
</protein>
<keyword evidence="3" id="KW-1185">Reference proteome</keyword>
<reference evidence="2" key="1">
    <citation type="journal article" date="2021" name="New Phytol.">
        <title>Evolutionary innovations through gain and loss of genes in the ectomycorrhizal Boletales.</title>
        <authorList>
            <person name="Wu G."/>
            <person name="Miyauchi S."/>
            <person name="Morin E."/>
            <person name="Kuo A."/>
            <person name="Drula E."/>
            <person name="Varga T."/>
            <person name="Kohler A."/>
            <person name="Feng B."/>
            <person name="Cao Y."/>
            <person name="Lipzen A."/>
            <person name="Daum C."/>
            <person name="Hundley H."/>
            <person name="Pangilinan J."/>
            <person name="Johnson J."/>
            <person name="Barry K."/>
            <person name="LaButti K."/>
            <person name="Ng V."/>
            <person name="Ahrendt S."/>
            <person name="Min B."/>
            <person name="Choi I.G."/>
            <person name="Park H."/>
            <person name="Plett J.M."/>
            <person name="Magnuson J."/>
            <person name="Spatafora J.W."/>
            <person name="Nagy L.G."/>
            <person name="Henrissat B."/>
            <person name="Grigoriev I.V."/>
            <person name="Yang Z.L."/>
            <person name="Xu J."/>
            <person name="Martin F.M."/>
        </authorList>
    </citation>
    <scope>NUCLEOTIDE SEQUENCE</scope>
    <source>
        <strain evidence="2">KKN 215</strain>
    </source>
</reference>
<gene>
    <name evidence="2" type="ORF">BXZ70DRAFT_1033940</name>
</gene>
<feature type="compositionally biased region" description="Polar residues" evidence="1">
    <location>
        <begin position="17"/>
        <end position="40"/>
    </location>
</feature>
<evidence type="ECO:0000313" key="3">
    <source>
        <dbReference type="Proteomes" id="UP000813824"/>
    </source>
</evidence>
<name>A0A8K0UJH6_9AGAR</name>
<feature type="compositionally biased region" description="Polar residues" evidence="1">
    <location>
        <begin position="138"/>
        <end position="147"/>
    </location>
</feature>
<feature type="compositionally biased region" description="Acidic residues" evidence="1">
    <location>
        <begin position="48"/>
        <end position="88"/>
    </location>
</feature>
<feature type="region of interest" description="Disordered" evidence="1">
    <location>
        <begin position="17"/>
        <end position="198"/>
    </location>
</feature>
<comment type="caution">
    <text evidence="2">The sequence shown here is derived from an EMBL/GenBank/DDBJ whole genome shotgun (WGS) entry which is preliminary data.</text>
</comment>
<dbReference type="AlphaFoldDB" id="A0A8K0UJH6"/>
<accession>A0A8K0UJH6</accession>
<dbReference type="Proteomes" id="UP000813824">
    <property type="component" value="Unassembled WGS sequence"/>
</dbReference>
<evidence type="ECO:0000313" key="2">
    <source>
        <dbReference type="EMBL" id="KAH8094646.1"/>
    </source>
</evidence>
<feature type="compositionally biased region" description="Acidic residues" evidence="1">
    <location>
        <begin position="110"/>
        <end position="124"/>
    </location>
</feature>
<dbReference type="EMBL" id="JAEVFJ010000025">
    <property type="protein sequence ID" value="KAH8094646.1"/>
    <property type="molecule type" value="Genomic_DNA"/>
</dbReference>
<evidence type="ECO:0000256" key="1">
    <source>
        <dbReference type="SAM" id="MobiDB-lite"/>
    </source>
</evidence>
<feature type="non-terminal residue" evidence="2">
    <location>
        <position position="1"/>
    </location>
</feature>
<organism evidence="2 3">
    <name type="scientific">Cristinia sonorae</name>
    <dbReference type="NCBI Taxonomy" id="1940300"/>
    <lineage>
        <taxon>Eukaryota</taxon>
        <taxon>Fungi</taxon>
        <taxon>Dikarya</taxon>
        <taxon>Basidiomycota</taxon>
        <taxon>Agaricomycotina</taxon>
        <taxon>Agaricomycetes</taxon>
        <taxon>Agaricomycetidae</taxon>
        <taxon>Agaricales</taxon>
        <taxon>Pleurotineae</taxon>
        <taxon>Stephanosporaceae</taxon>
        <taxon>Cristinia</taxon>
    </lineage>
</organism>
<sequence length="198" mass="21004">RRGDLEPAFITLWQFVSSTPSTLRNQHQPVTMSETKNNVDTVYPDNPINDDGEESDDYNDPEDEEEEGGDEDGSFEEDDGEDEEDEEGAGPSAQGSSLTAMLLAGSADAGDSDDSESDDEDEDFAPLAPGTHTAPVLTASTSESSMAGTKRSRDDTGEADGEGDLAGDYGEVNENSETVKKKARAAAEPSAQEGEEEV</sequence>
<proteinExistence type="predicted"/>